<feature type="domain" description="Beta-Casp" evidence="3">
    <location>
        <begin position="248"/>
        <end position="373"/>
    </location>
</feature>
<dbReference type="Gene3D" id="3.40.50.10890">
    <property type="match status" value="1"/>
</dbReference>
<dbReference type="InterPro" id="IPR050698">
    <property type="entry name" value="MBL"/>
</dbReference>
<dbReference type="SMART" id="SM01027">
    <property type="entry name" value="Beta-Casp"/>
    <property type="match status" value="1"/>
</dbReference>
<proteinExistence type="predicted"/>
<dbReference type="Pfam" id="PF07521">
    <property type="entry name" value="RMMBL"/>
    <property type="match status" value="1"/>
</dbReference>
<feature type="domain" description="Metallo-beta-lactamase" evidence="2">
    <location>
        <begin position="13"/>
        <end position="243"/>
    </location>
</feature>
<dbReference type="Pfam" id="PF00753">
    <property type="entry name" value="Lactamase_B"/>
    <property type="match status" value="1"/>
</dbReference>
<dbReference type="InterPro" id="IPR011108">
    <property type="entry name" value="RMMBL"/>
</dbReference>
<evidence type="ECO:0000259" key="3">
    <source>
        <dbReference type="SMART" id="SM01027"/>
    </source>
</evidence>
<dbReference type="GO" id="GO:0016787">
    <property type="term" value="F:hydrolase activity"/>
    <property type="evidence" value="ECO:0007669"/>
    <property type="project" value="UniProtKB-KW"/>
</dbReference>
<evidence type="ECO:0000256" key="1">
    <source>
        <dbReference type="ARBA" id="ARBA00022801"/>
    </source>
</evidence>
<dbReference type="PANTHER" id="PTHR11203:SF37">
    <property type="entry name" value="INTEGRATOR COMPLEX SUBUNIT 11"/>
    <property type="match status" value="1"/>
</dbReference>
<reference evidence="4" key="1">
    <citation type="submission" date="2020-05" db="EMBL/GenBank/DDBJ databases">
        <authorList>
            <person name="Chiriac C."/>
            <person name="Salcher M."/>
            <person name="Ghai R."/>
            <person name="Kavagutti S V."/>
        </authorList>
    </citation>
    <scope>NUCLEOTIDE SEQUENCE</scope>
</reference>
<dbReference type="InterPro" id="IPR001279">
    <property type="entry name" value="Metallo-B-lactamas"/>
</dbReference>
<dbReference type="Pfam" id="PF10996">
    <property type="entry name" value="Beta-Casp"/>
    <property type="match status" value="1"/>
</dbReference>
<dbReference type="AlphaFoldDB" id="A0A6J7JVS8"/>
<dbReference type="SMART" id="SM00849">
    <property type="entry name" value="Lactamase_B"/>
    <property type="match status" value="1"/>
</dbReference>
<evidence type="ECO:0000313" key="4">
    <source>
        <dbReference type="EMBL" id="CAB4946729.1"/>
    </source>
</evidence>
<name>A0A6J7JVS8_9ZZZZ</name>
<dbReference type="PANTHER" id="PTHR11203">
    <property type="entry name" value="CLEAVAGE AND POLYADENYLATION SPECIFICITY FACTOR FAMILY MEMBER"/>
    <property type="match status" value="1"/>
</dbReference>
<dbReference type="CDD" id="cd16295">
    <property type="entry name" value="TTHA0252-CPSF-like_MBL-fold"/>
    <property type="match status" value="1"/>
</dbReference>
<dbReference type="InterPro" id="IPR022712">
    <property type="entry name" value="Beta_Casp"/>
</dbReference>
<protein>
    <submittedName>
        <fullName evidence="4">Unannotated protein</fullName>
    </submittedName>
</protein>
<evidence type="ECO:0000259" key="2">
    <source>
        <dbReference type="SMART" id="SM00849"/>
    </source>
</evidence>
<dbReference type="EMBL" id="CAFBNE010000033">
    <property type="protein sequence ID" value="CAB4946729.1"/>
    <property type="molecule type" value="Genomic_DNA"/>
</dbReference>
<sequence length="459" mass="49154">MFLTFLGANGTVTGSKTLLETAGGRLLVDCGLYQGPREIRALNWAPFPLPPEQVTSVVLTHAHLDHCGYLPALVRDGFAGPVLCTPNTAELASIVLRDSAKLQEEDADFAQRKGFSRHAQPRALYGLLDAEQAIALFRPIEFGREFPALPDITGRFDPAGHILGSSLVTLTDGSKTVVFSGDLGRANHPLLIAPSPPPVTDAIVIESTYGDKEHPDHDAELEEMASAITRTIRRGGTVVIPAFAVDRTEVLLGVLRDLQDTQRIPKVPIHVDSPMALAAMRVYRAAITDGDPEIRTAAIAEGPGIIEPQHLFEATTPDESKQLDLGGARIIVSASGMGTGGRVVHHLKALLPDPCNAVILAGYQAVGTPGRSLLDGARELKFHGHYVKVRAEIFNVGAFSVHADSSELVDWLRSGERTPEQVFVVHGEPEASAALARRIGIELDVVAVVPAPSERVAIY</sequence>
<keyword evidence="1" id="KW-0378">Hydrolase</keyword>
<gene>
    <name evidence="4" type="ORF">UFOPK3772_01278</name>
</gene>
<dbReference type="SUPFAM" id="SSF56281">
    <property type="entry name" value="Metallo-hydrolase/oxidoreductase"/>
    <property type="match status" value="1"/>
</dbReference>
<organism evidence="4">
    <name type="scientific">freshwater metagenome</name>
    <dbReference type="NCBI Taxonomy" id="449393"/>
    <lineage>
        <taxon>unclassified sequences</taxon>
        <taxon>metagenomes</taxon>
        <taxon>ecological metagenomes</taxon>
    </lineage>
</organism>
<dbReference type="GO" id="GO:0004521">
    <property type="term" value="F:RNA endonuclease activity"/>
    <property type="evidence" value="ECO:0007669"/>
    <property type="project" value="TreeGrafter"/>
</dbReference>
<dbReference type="Gene3D" id="3.60.15.10">
    <property type="entry name" value="Ribonuclease Z/Hydroxyacylglutathione hydrolase-like"/>
    <property type="match status" value="1"/>
</dbReference>
<accession>A0A6J7JVS8</accession>
<dbReference type="InterPro" id="IPR036866">
    <property type="entry name" value="RibonucZ/Hydroxyglut_hydro"/>
</dbReference>